<dbReference type="NCBIfam" id="NF037970">
    <property type="entry name" value="vanZ_1"/>
    <property type="match status" value="1"/>
</dbReference>
<dbReference type="EMBL" id="FNOJ01000002">
    <property type="protein sequence ID" value="SDW09353.1"/>
    <property type="molecule type" value="Genomic_DNA"/>
</dbReference>
<feature type="transmembrane region" description="Helical" evidence="1">
    <location>
        <begin position="57"/>
        <end position="77"/>
    </location>
</feature>
<protein>
    <submittedName>
        <fullName evidence="4">VanZ like family protein</fullName>
    </submittedName>
</protein>
<dbReference type="Pfam" id="PF04892">
    <property type="entry name" value="VanZ"/>
    <property type="match status" value="1"/>
</dbReference>
<dbReference type="AlphaFoldDB" id="A0A1H2QQ79"/>
<dbReference type="EMBL" id="BSRA01000004">
    <property type="protein sequence ID" value="GLV13342.1"/>
    <property type="molecule type" value="Genomic_DNA"/>
</dbReference>
<keyword evidence="1" id="KW-1133">Transmembrane helix</keyword>
<feature type="transmembrane region" description="Helical" evidence="1">
    <location>
        <begin position="84"/>
        <end position="101"/>
    </location>
</feature>
<dbReference type="Proteomes" id="UP001157137">
    <property type="component" value="Unassembled WGS sequence"/>
</dbReference>
<name>A0A1H2QQ79_9BACL</name>
<keyword evidence="1" id="KW-0472">Membrane</keyword>
<sequence length="135" mass="15907">MWWRMLAVLFWTCVLAYGTCSMDPFHFYLSAFHFHPNANFRDLLQLDFHFGSWKYTVSKLCHLFGFMIFESLLTLLLRRPRLSAAIALLFGICTELFQLYFGRDGRLYDMVIDGLGVALSYGLQRWGSRERRSVE</sequence>
<reference evidence="3" key="3">
    <citation type="submission" date="2023-02" db="EMBL/GenBank/DDBJ databases">
        <title>Proposal of a novel subspecies: Alicyclobacillus hesperidum subspecies aegle.</title>
        <authorList>
            <person name="Goto K."/>
            <person name="Fujii T."/>
            <person name="Yasui K."/>
            <person name="Mochida K."/>
            <person name="Kato-Tanaka Y."/>
            <person name="Morohoshi S."/>
            <person name="An S.Y."/>
            <person name="Kasai H."/>
            <person name="Yokota A."/>
        </authorList>
    </citation>
    <scope>NUCLEOTIDE SEQUENCE</scope>
    <source>
        <strain evidence="3">DSM 12766</strain>
    </source>
</reference>
<evidence type="ECO:0000313" key="3">
    <source>
        <dbReference type="EMBL" id="GLV13342.1"/>
    </source>
</evidence>
<evidence type="ECO:0000313" key="4">
    <source>
        <dbReference type="EMBL" id="SDW09353.1"/>
    </source>
</evidence>
<dbReference type="RefSeq" id="WP_074691336.1">
    <property type="nucleotide sequence ID" value="NZ_BSRA01000004.1"/>
</dbReference>
<evidence type="ECO:0000259" key="2">
    <source>
        <dbReference type="Pfam" id="PF04892"/>
    </source>
</evidence>
<feature type="domain" description="VanZ-like" evidence="2">
    <location>
        <begin position="26"/>
        <end position="124"/>
    </location>
</feature>
<evidence type="ECO:0000313" key="5">
    <source>
        <dbReference type="Proteomes" id="UP000182589"/>
    </source>
</evidence>
<evidence type="ECO:0000256" key="1">
    <source>
        <dbReference type="SAM" id="Phobius"/>
    </source>
</evidence>
<proteinExistence type="predicted"/>
<keyword evidence="1" id="KW-0812">Transmembrane</keyword>
<dbReference type="InterPro" id="IPR006976">
    <property type="entry name" value="VanZ-like"/>
</dbReference>
<gene>
    <name evidence="3" type="ORF">Heshes_10260</name>
    <name evidence="4" type="ORF">SAMN04489725_1025</name>
</gene>
<reference evidence="5" key="2">
    <citation type="submission" date="2016-10" db="EMBL/GenBank/DDBJ databases">
        <authorList>
            <person name="Varghese N."/>
        </authorList>
    </citation>
    <scope>NUCLEOTIDE SEQUENCE [LARGE SCALE GENOMIC DNA]</scope>
    <source>
        <strain evidence="5">DSM 12489</strain>
    </source>
</reference>
<dbReference type="Proteomes" id="UP000182589">
    <property type="component" value="Unassembled WGS sequence"/>
</dbReference>
<accession>A0A1H2QQ79</accession>
<reference evidence="4" key="1">
    <citation type="submission" date="2016-10" db="EMBL/GenBank/DDBJ databases">
        <authorList>
            <person name="de Groot N.N."/>
        </authorList>
    </citation>
    <scope>NUCLEOTIDE SEQUENCE [LARGE SCALE GENOMIC DNA]</scope>
    <source>
        <strain evidence="4">DSM 12489</strain>
    </source>
</reference>
<organism evidence="4 5">
    <name type="scientific">Alicyclobacillus hesperidum</name>
    <dbReference type="NCBI Taxonomy" id="89784"/>
    <lineage>
        <taxon>Bacteria</taxon>
        <taxon>Bacillati</taxon>
        <taxon>Bacillota</taxon>
        <taxon>Bacilli</taxon>
        <taxon>Bacillales</taxon>
        <taxon>Alicyclobacillaceae</taxon>
        <taxon>Alicyclobacillus</taxon>
    </lineage>
</organism>
<keyword evidence="5" id="KW-1185">Reference proteome</keyword>